<evidence type="ECO:0000313" key="4">
    <source>
        <dbReference type="Proteomes" id="UP000664859"/>
    </source>
</evidence>
<dbReference type="GO" id="GO:0016787">
    <property type="term" value="F:hydrolase activity"/>
    <property type="evidence" value="ECO:0007669"/>
    <property type="project" value="UniProtKB-KW"/>
</dbReference>
<comment type="caution">
    <text evidence="3">The sequence shown here is derived from an EMBL/GenBank/DDBJ whole genome shotgun (WGS) entry which is preliminary data.</text>
</comment>
<dbReference type="InterPro" id="IPR049492">
    <property type="entry name" value="BD-FAE-like_dom"/>
</dbReference>
<dbReference type="PANTHER" id="PTHR48081:SF33">
    <property type="entry name" value="KYNURENINE FORMAMIDASE"/>
    <property type="match status" value="1"/>
</dbReference>
<dbReference type="InterPro" id="IPR050300">
    <property type="entry name" value="GDXG_lipolytic_enzyme"/>
</dbReference>
<dbReference type="AlphaFoldDB" id="A0A836C8K7"/>
<evidence type="ECO:0000256" key="1">
    <source>
        <dbReference type="ARBA" id="ARBA00022801"/>
    </source>
</evidence>
<gene>
    <name evidence="3" type="ORF">JKP88DRAFT_152337</name>
</gene>
<sequence length="125" mass="13642">YSFLDIPYFGDPATAPDKHRLDVYMQDGAFPREKQRVVIFCHGGSWARGGRRMSLAPQLLYGNIGRACASAGMVGVVISYRLAPSVKHPEQVLDVARAVSWVHANIARYGGRQDDIVLMGHSAGA</sequence>
<organism evidence="3 4">
    <name type="scientific">Tribonema minus</name>
    <dbReference type="NCBI Taxonomy" id="303371"/>
    <lineage>
        <taxon>Eukaryota</taxon>
        <taxon>Sar</taxon>
        <taxon>Stramenopiles</taxon>
        <taxon>Ochrophyta</taxon>
        <taxon>PX clade</taxon>
        <taxon>Xanthophyceae</taxon>
        <taxon>Tribonematales</taxon>
        <taxon>Tribonemataceae</taxon>
        <taxon>Tribonema</taxon>
    </lineage>
</organism>
<dbReference type="Proteomes" id="UP000664859">
    <property type="component" value="Unassembled WGS sequence"/>
</dbReference>
<accession>A0A836C8K7</accession>
<evidence type="ECO:0000259" key="2">
    <source>
        <dbReference type="Pfam" id="PF20434"/>
    </source>
</evidence>
<dbReference type="InterPro" id="IPR029058">
    <property type="entry name" value="AB_hydrolase_fold"/>
</dbReference>
<dbReference type="Gene3D" id="3.40.50.1820">
    <property type="entry name" value="alpha/beta hydrolase"/>
    <property type="match status" value="1"/>
</dbReference>
<dbReference type="EMBL" id="JAFCMP010000530">
    <property type="protein sequence ID" value="KAG5177070.1"/>
    <property type="molecule type" value="Genomic_DNA"/>
</dbReference>
<reference evidence="3" key="1">
    <citation type="submission" date="2021-02" db="EMBL/GenBank/DDBJ databases">
        <title>First Annotated Genome of the Yellow-green Alga Tribonema minus.</title>
        <authorList>
            <person name="Mahan K.M."/>
        </authorList>
    </citation>
    <scope>NUCLEOTIDE SEQUENCE</scope>
    <source>
        <strain evidence="3">UTEX B ZZ1240</strain>
    </source>
</reference>
<dbReference type="SUPFAM" id="SSF53474">
    <property type="entry name" value="alpha/beta-Hydrolases"/>
    <property type="match status" value="1"/>
</dbReference>
<name>A0A836C8K7_9STRA</name>
<dbReference type="PANTHER" id="PTHR48081">
    <property type="entry name" value="AB HYDROLASE SUPERFAMILY PROTEIN C4A8.06C"/>
    <property type="match status" value="1"/>
</dbReference>
<feature type="domain" description="BD-FAE-like" evidence="2">
    <location>
        <begin position="21"/>
        <end position="125"/>
    </location>
</feature>
<keyword evidence="4" id="KW-1185">Reference proteome</keyword>
<keyword evidence="1 3" id="KW-0378">Hydrolase</keyword>
<proteinExistence type="predicted"/>
<protein>
    <submittedName>
        <fullName evidence="3">Alpha/Beta hydrolase protein</fullName>
    </submittedName>
</protein>
<evidence type="ECO:0000313" key="3">
    <source>
        <dbReference type="EMBL" id="KAG5177070.1"/>
    </source>
</evidence>
<feature type="non-terminal residue" evidence="3">
    <location>
        <position position="1"/>
    </location>
</feature>
<dbReference type="Pfam" id="PF20434">
    <property type="entry name" value="BD-FAE"/>
    <property type="match status" value="1"/>
</dbReference>
<feature type="non-terminal residue" evidence="3">
    <location>
        <position position="125"/>
    </location>
</feature>
<dbReference type="OrthoDB" id="6495301at2759"/>